<organism evidence="3">
    <name type="scientific">Pseudomonas urmiensis</name>
    <dbReference type="NCBI Taxonomy" id="2745493"/>
    <lineage>
        <taxon>Bacteria</taxon>
        <taxon>Pseudomonadati</taxon>
        <taxon>Pseudomonadota</taxon>
        <taxon>Gammaproteobacteria</taxon>
        <taxon>Pseudomonadales</taxon>
        <taxon>Pseudomonadaceae</taxon>
        <taxon>Pseudomonas</taxon>
    </lineage>
</organism>
<dbReference type="GO" id="GO:0061503">
    <property type="term" value="F:tRNA threonylcarbamoyladenosine dehydratase"/>
    <property type="evidence" value="ECO:0007669"/>
    <property type="project" value="TreeGrafter"/>
</dbReference>
<evidence type="ECO:0000313" key="3">
    <source>
        <dbReference type="EMBL" id="MBC3440138.1"/>
    </source>
</evidence>
<comment type="caution">
    <text evidence="3">The sequence shown here is derived from an EMBL/GenBank/DDBJ whole genome shotgun (WGS) entry which is preliminary data.</text>
</comment>
<dbReference type="PANTHER" id="PTHR43267:SF1">
    <property type="entry name" value="TRNA THREONYLCARBAMOYLADENOSINE DEHYDRATASE"/>
    <property type="match status" value="1"/>
</dbReference>
<dbReference type="AlphaFoldDB" id="A0A923JVE7"/>
<dbReference type="RefSeq" id="WP_186553710.1">
    <property type="nucleotide sequence ID" value="NZ_JABWRE020000001.1"/>
</dbReference>
<dbReference type="Pfam" id="PF00899">
    <property type="entry name" value="ThiF"/>
    <property type="match status" value="1"/>
</dbReference>
<evidence type="ECO:0000259" key="1">
    <source>
        <dbReference type="Pfam" id="PF00899"/>
    </source>
</evidence>
<feature type="domain" description="THIF-type NAD/FAD binding fold" evidence="1">
    <location>
        <begin position="309"/>
        <end position="537"/>
    </location>
</feature>
<dbReference type="Proteomes" id="UP000599879">
    <property type="component" value="Unassembled WGS sequence"/>
</dbReference>
<protein>
    <submittedName>
        <fullName evidence="3">ThiF family adenylyltransferase</fullName>
    </submittedName>
</protein>
<dbReference type="InterPro" id="IPR035985">
    <property type="entry name" value="Ubiquitin-activating_enz"/>
</dbReference>
<dbReference type="SUPFAM" id="SSF69572">
    <property type="entry name" value="Activating enzymes of the ubiquitin-like proteins"/>
    <property type="match status" value="1"/>
</dbReference>
<dbReference type="EMBL" id="JABWRE010000003">
    <property type="protein sequence ID" value="MBC3440138.1"/>
    <property type="molecule type" value="Genomic_DNA"/>
</dbReference>
<feature type="domain" description="Prokaryotic E2 family B" evidence="2">
    <location>
        <begin position="35"/>
        <end position="133"/>
    </location>
</feature>
<dbReference type="PANTHER" id="PTHR43267">
    <property type="entry name" value="TRNA THREONYLCARBAMOYLADENOSINE DEHYDRATASE"/>
    <property type="match status" value="1"/>
</dbReference>
<keyword evidence="3" id="KW-0548">Nucleotidyltransferase</keyword>
<proteinExistence type="predicted"/>
<dbReference type="GO" id="GO:0016779">
    <property type="term" value="F:nucleotidyltransferase activity"/>
    <property type="evidence" value="ECO:0007669"/>
    <property type="project" value="UniProtKB-KW"/>
</dbReference>
<keyword evidence="3" id="KW-0808">Transferase</keyword>
<evidence type="ECO:0000313" key="4">
    <source>
        <dbReference type="EMBL" id="MBV4537957.1"/>
    </source>
</evidence>
<reference evidence="3" key="2">
    <citation type="submission" date="2020-07" db="EMBL/GenBank/DDBJ databases">
        <authorList>
            <person name="Lood C."/>
            <person name="Girard L."/>
        </authorList>
    </citation>
    <scope>NUCLEOTIDE SEQUENCE</scope>
    <source>
        <strain evidence="3">SWRI10</strain>
    </source>
</reference>
<dbReference type="InterPro" id="IPR032701">
    <property type="entry name" value="Prok-E2_B_dom"/>
</dbReference>
<gene>
    <name evidence="4" type="ORF">HU737_018465</name>
    <name evidence="3" type="ORF">HU737_05575</name>
</gene>
<dbReference type="EMBL" id="JABWRE020000001">
    <property type="protein sequence ID" value="MBV4537957.1"/>
    <property type="molecule type" value="Genomic_DNA"/>
</dbReference>
<accession>A0A923JVE7</accession>
<dbReference type="Gene3D" id="3.40.50.720">
    <property type="entry name" value="NAD(P)-binding Rossmann-like Domain"/>
    <property type="match status" value="1"/>
</dbReference>
<dbReference type="GO" id="GO:0008641">
    <property type="term" value="F:ubiquitin-like modifier activating enzyme activity"/>
    <property type="evidence" value="ECO:0007669"/>
    <property type="project" value="InterPro"/>
</dbReference>
<reference evidence="4" key="3">
    <citation type="submission" date="2021-06" db="EMBL/GenBank/DDBJ databases">
        <title>Updating the genus Pseudomonas: Description of 43 new species and partition of the Pseudomonas putida group.</title>
        <authorList>
            <person name="Girard L."/>
            <person name="Lood C."/>
            <person name="Vandamme P."/>
            <person name="Rokni-Zadeh H."/>
            <person name="Van Noort V."/>
            <person name="Hofte M."/>
            <person name="Lavigne R."/>
            <person name="De Mot R."/>
        </authorList>
    </citation>
    <scope>NUCLEOTIDE SEQUENCE</scope>
    <source>
        <strain evidence="4">SWRI10</strain>
    </source>
</reference>
<evidence type="ECO:0000259" key="2">
    <source>
        <dbReference type="Pfam" id="PF14461"/>
    </source>
</evidence>
<dbReference type="Pfam" id="PF14461">
    <property type="entry name" value="Prok-E2_B"/>
    <property type="match status" value="1"/>
</dbReference>
<dbReference type="InterPro" id="IPR000594">
    <property type="entry name" value="ThiF_NAD_FAD-bd"/>
</dbReference>
<name>A0A923JVE7_9PSED</name>
<dbReference type="GO" id="GO:0061504">
    <property type="term" value="P:cyclic threonylcarbamoyladenosine biosynthetic process"/>
    <property type="evidence" value="ECO:0007669"/>
    <property type="project" value="TreeGrafter"/>
</dbReference>
<dbReference type="InterPro" id="IPR045886">
    <property type="entry name" value="ThiF/MoeB/HesA"/>
</dbReference>
<sequence>MSLLGETLRALRALGFVPAAAKAPARAFKGMLACKKGNVRVKLTIMDWDFLSYPLIRILDRPDYLPELMPHIDVLGNLCYFAPGSVTLDRYDPATAVLQCINQATAILDRIAMDPSYRDSDIQNEFPAHWEYGQKAAPWEVLLGHTDDKEKFANYFIIESSEKKRVLITNDQDEANRLATSLGATISNSRYRCWIFKTAIIPAVPEAMPNTVKELFTWLRIWDKKLSDSIQQMLSEPDYLSFKYVSFAIDTPVGWIGFGFDLDHMKRKGYRRSPNLYRQYLHNKGGETSLFRLSINKVGGQFVHSRNLNYKDLYNKRITIVGCGAIGSFVAHAMLRLGAGTGKLGSLKLIDPDTMGPENLGRHILGYPSLFQQKAKALAVDLRRQFPHSLVEAVATSVFSHKELFGAELIIDATGEETVSELLNGIRIQRRSHVPFLHVWIRGNGEAVQALWVDNKGGGCYRCLLVPDGNFHRKERYRVLKTVPVRRSDGCRAYTPYAVSAPLHAAALAAEMVCDWLQGSPDPKFRTRSMENADIFKIKNQNLSKIKGCPACAQQ</sequence>
<reference evidence="3" key="1">
    <citation type="journal article" date="2020" name="Microorganisms">
        <title>Reliable Identification of Environmental Pseudomonas Isolates Using the rpoD Gene.</title>
        <authorList>
            <consortium name="The Broad Institute Genome Sequencing Platform"/>
            <person name="Girard L."/>
            <person name="Lood C."/>
            <person name="Rokni-Zadeh H."/>
            <person name="van Noort V."/>
            <person name="Lavigne R."/>
            <person name="De Mot R."/>
        </authorList>
    </citation>
    <scope>NUCLEOTIDE SEQUENCE</scope>
    <source>
        <strain evidence="3">SWRI10</strain>
    </source>
</reference>